<comment type="similarity">
    <text evidence="2">Belongs to the autoinducer-2 exporter (AI-2E) (TC 2.A.86) family.</text>
</comment>
<keyword evidence="6 8" id="KW-1133">Transmembrane helix</keyword>
<feature type="transmembrane region" description="Helical" evidence="8">
    <location>
        <begin position="159"/>
        <end position="186"/>
    </location>
</feature>
<gene>
    <name evidence="9" type="ORF">EMK97_07770</name>
</gene>
<comment type="subcellular location">
    <subcellularLocation>
        <location evidence="1">Cell membrane</location>
        <topology evidence="1">Multi-pass membrane protein</topology>
    </subcellularLocation>
</comment>
<evidence type="ECO:0000256" key="4">
    <source>
        <dbReference type="ARBA" id="ARBA00022475"/>
    </source>
</evidence>
<reference evidence="9 10" key="1">
    <citation type="submission" date="2018-12" db="EMBL/GenBank/DDBJ databases">
        <title>Complete genome of Litorilituus sediminis.</title>
        <authorList>
            <person name="Liu A."/>
            <person name="Rong J."/>
        </authorList>
    </citation>
    <scope>NUCLEOTIDE SEQUENCE [LARGE SCALE GENOMIC DNA]</scope>
    <source>
        <strain evidence="9 10">JCM 17549</strain>
    </source>
</reference>
<keyword evidence="3" id="KW-0813">Transport</keyword>
<sequence>MSESTQTTSSQIFNQRVIDIAIKLGAIAIILAWCFEILRPFILIIVWAAILAVALKPLHNKLTKLLRGSSKAASTLIALIGIAILAIPAAHLTSSAIDSAQHFYSGMEQGTIKIPVPNESVKEWPIIGEKSYSFWQAAYQDIQKVASQYASQIKNLSGALLSAAAGLGVGILQFIVSLIIAVVFMAKSQACHTGTQRFMTRLMGANGVRTISTTVATIRSVATGVLGVAVIQSLLSGVGLLIADIPAAGIWAIAVLILAIAQLPPIIILGPIAAYYFSVADTTPAVVFLVFSIIVSSSDAFLKPLFLGRGMDIPMLVILLGAIGGMLLSGIIGLFVGAVVLALGYQLMMDWLAQTDNSQSE</sequence>
<evidence type="ECO:0000256" key="1">
    <source>
        <dbReference type="ARBA" id="ARBA00004651"/>
    </source>
</evidence>
<evidence type="ECO:0000256" key="3">
    <source>
        <dbReference type="ARBA" id="ARBA00022448"/>
    </source>
</evidence>
<feature type="transmembrane region" description="Helical" evidence="8">
    <location>
        <begin position="315"/>
        <end position="343"/>
    </location>
</feature>
<dbReference type="PANTHER" id="PTHR21716">
    <property type="entry name" value="TRANSMEMBRANE PROTEIN"/>
    <property type="match status" value="1"/>
</dbReference>
<keyword evidence="4" id="KW-1003">Cell membrane</keyword>
<organism evidence="9 10">
    <name type="scientific">Litorilituus sediminis</name>
    <dbReference type="NCBI Taxonomy" id="718192"/>
    <lineage>
        <taxon>Bacteria</taxon>
        <taxon>Pseudomonadati</taxon>
        <taxon>Pseudomonadota</taxon>
        <taxon>Gammaproteobacteria</taxon>
        <taxon>Alteromonadales</taxon>
        <taxon>Colwelliaceae</taxon>
        <taxon>Litorilituus</taxon>
    </lineage>
</organism>
<feature type="transmembrane region" description="Helical" evidence="8">
    <location>
        <begin position="76"/>
        <end position="97"/>
    </location>
</feature>
<evidence type="ECO:0000256" key="7">
    <source>
        <dbReference type="ARBA" id="ARBA00023136"/>
    </source>
</evidence>
<evidence type="ECO:0000256" key="8">
    <source>
        <dbReference type="SAM" id="Phobius"/>
    </source>
</evidence>
<keyword evidence="10" id="KW-1185">Reference proteome</keyword>
<dbReference type="KEGG" id="lsd:EMK97_07770"/>
<feature type="transmembrane region" description="Helical" evidence="8">
    <location>
        <begin position="273"/>
        <end position="295"/>
    </location>
</feature>
<dbReference type="OrthoDB" id="106838at2"/>
<dbReference type="Pfam" id="PF01594">
    <property type="entry name" value="AI-2E_transport"/>
    <property type="match status" value="1"/>
</dbReference>
<feature type="transmembrane region" description="Helical" evidence="8">
    <location>
        <begin position="37"/>
        <end position="55"/>
    </location>
</feature>
<evidence type="ECO:0000256" key="5">
    <source>
        <dbReference type="ARBA" id="ARBA00022692"/>
    </source>
</evidence>
<dbReference type="EMBL" id="CP034759">
    <property type="protein sequence ID" value="QBG35615.1"/>
    <property type="molecule type" value="Genomic_DNA"/>
</dbReference>
<proteinExistence type="inferred from homology"/>
<dbReference type="PANTHER" id="PTHR21716:SF67">
    <property type="entry name" value="TRANSPORT PROTEIN YDIK-RELATED"/>
    <property type="match status" value="1"/>
</dbReference>
<evidence type="ECO:0000256" key="2">
    <source>
        <dbReference type="ARBA" id="ARBA00009773"/>
    </source>
</evidence>
<feature type="transmembrane region" description="Helical" evidence="8">
    <location>
        <begin position="12"/>
        <end position="31"/>
    </location>
</feature>
<dbReference type="InterPro" id="IPR002549">
    <property type="entry name" value="AI-2E-like"/>
</dbReference>
<dbReference type="RefSeq" id="WP_130600964.1">
    <property type="nucleotide sequence ID" value="NZ_CP034759.1"/>
</dbReference>
<dbReference type="GO" id="GO:0005886">
    <property type="term" value="C:plasma membrane"/>
    <property type="evidence" value="ECO:0007669"/>
    <property type="project" value="UniProtKB-SubCell"/>
</dbReference>
<evidence type="ECO:0000313" key="9">
    <source>
        <dbReference type="EMBL" id="QBG35615.1"/>
    </source>
</evidence>
<keyword evidence="5 8" id="KW-0812">Transmembrane</keyword>
<name>A0A4P6P817_9GAMM</name>
<dbReference type="AlphaFoldDB" id="A0A4P6P817"/>
<dbReference type="Proteomes" id="UP000290244">
    <property type="component" value="Chromosome"/>
</dbReference>
<protein>
    <submittedName>
        <fullName evidence="9">AI-2E family transporter</fullName>
    </submittedName>
</protein>
<feature type="transmembrane region" description="Helical" evidence="8">
    <location>
        <begin position="237"/>
        <end position="261"/>
    </location>
</feature>
<evidence type="ECO:0000313" key="10">
    <source>
        <dbReference type="Proteomes" id="UP000290244"/>
    </source>
</evidence>
<evidence type="ECO:0000256" key="6">
    <source>
        <dbReference type="ARBA" id="ARBA00022989"/>
    </source>
</evidence>
<accession>A0A4P6P817</accession>
<keyword evidence="7 8" id="KW-0472">Membrane</keyword>